<comment type="caution">
    <text evidence="3">The sequence shown here is derived from an EMBL/GenBank/DDBJ whole genome shotgun (WGS) entry which is preliminary data.</text>
</comment>
<feature type="compositionally biased region" description="Basic and acidic residues" evidence="1">
    <location>
        <begin position="33"/>
        <end position="53"/>
    </location>
</feature>
<keyword evidence="2" id="KW-0812">Transmembrane</keyword>
<protein>
    <submittedName>
        <fullName evidence="3">DUF3618 domain-containing protein</fullName>
    </submittedName>
</protein>
<evidence type="ECO:0000256" key="2">
    <source>
        <dbReference type="SAM" id="Phobius"/>
    </source>
</evidence>
<evidence type="ECO:0000313" key="4">
    <source>
        <dbReference type="Proteomes" id="UP001596242"/>
    </source>
</evidence>
<accession>A0ABW1MA13</accession>
<keyword evidence="2" id="KW-0472">Membrane</keyword>
<organism evidence="3 4">
    <name type="scientific">Streptomyces pratens</name>
    <dbReference type="NCBI Taxonomy" id="887456"/>
    <lineage>
        <taxon>Bacteria</taxon>
        <taxon>Bacillati</taxon>
        <taxon>Actinomycetota</taxon>
        <taxon>Actinomycetes</taxon>
        <taxon>Kitasatosporales</taxon>
        <taxon>Streptomycetaceae</taxon>
        <taxon>Streptomyces</taxon>
    </lineage>
</organism>
<keyword evidence="2" id="KW-1133">Transmembrane helix</keyword>
<dbReference type="Pfam" id="PF12277">
    <property type="entry name" value="DUF3618"/>
    <property type="match status" value="1"/>
</dbReference>
<feature type="region of interest" description="Disordered" evidence="1">
    <location>
        <begin position="1"/>
        <end position="53"/>
    </location>
</feature>
<feature type="transmembrane region" description="Helical" evidence="2">
    <location>
        <begin position="106"/>
        <end position="127"/>
    </location>
</feature>
<reference evidence="4" key="1">
    <citation type="journal article" date="2019" name="Int. J. Syst. Evol. Microbiol.">
        <title>The Global Catalogue of Microorganisms (GCM) 10K type strain sequencing project: providing services to taxonomists for standard genome sequencing and annotation.</title>
        <authorList>
            <consortium name="The Broad Institute Genomics Platform"/>
            <consortium name="The Broad Institute Genome Sequencing Center for Infectious Disease"/>
            <person name="Wu L."/>
            <person name="Ma J."/>
        </authorList>
    </citation>
    <scope>NUCLEOTIDE SEQUENCE [LARGE SCALE GENOMIC DNA]</scope>
    <source>
        <strain evidence="4">JCM 12763</strain>
    </source>
</reference>
<dbReference type="RefSeq" id="WP_386406620.1">
    <property type="nucleotide sequence ID" value="NZ_JBHSPT010000125.1"/>
</dbReference>
<dbReference type="Proteomes" id="UP001596242">
    <property type="component" value="Unassembled WGS sequence"/>
</dbReference>
<name>A0ABW1MA13_9ACTN</name>
<keyword evidence="4" id="KW-1185">Reference proteome</keyword>
<sequence>MTRHVNGVNGVNAPAKAAGSGSGSHIEPGTEQDAARGAKGPDELRREIERTRHELGDTVEQLAEKVDVKGHALARVEGLRDRAGAMTVQLRSSATQARLAGTRKPWPVMVAGGTAAGLAATAGMAVLRRRGTH</sequence>
<evidence type="ECO:0000313" key="3">
    <source>
        <dbReference type="EMBL" id="MFC6060480.1"/>
    </source>
</evidence>
<evidence type="ECO:0000256" key="1">
    <source>
        <dbReference type="SAM" id="MobiDB-lite"/>
    </source>
</evidence>
<dbReference type="EMBL" id="JBHSPT010000125">
    <property type="protein sequence ID" value="MFC6060480.1"/>
    <property type="molecule type" value="Genomic_DNA"/>
</dbReference>
<dbReference type="InterPro" id="IPR022062">
    <property type="entry name" value="DUF3618"/>
</dbReference>
<gene>
    <name evidence="3" type="ORF">ACFP50_35290</name>
</gene>
<proteinExistence type="predicted"/>